<dbReference type="Proteomes" id="UP001165423">
    <property type="component" value="Unassembled WGS sequence"/>
</dbReference>
<proteinExistence type="predicted"/>
<dbReference type="InterPro" id="IPR036390">
    <property type="entry name" value="WH_DNA-bd_sf"/>
</dbReference>
<dbReference type="InterPro" id="IPR036388">
    <property type="entry name" value="WH-like_DNA-bd_sf"/>
</dbReference>
<reference evidence="2 3" key="1">
    <citation type="submission" date="2022-03" db="EMBL/GenBank/DDBJ databases">
        <title>Luteimonas soily sp. nov., a novel bacterium isolated from the soil.</title>
        <authorList>
            <person name="Zhang X."/>
        </authorList>
    </citation>
    <scope>NUCLEOTIDE SEQUENCE [LARGE SCALE GENOMIC DNA]</scope>
    <source>
        <strain evidence="2 3">50</strain>
    </source>
</reference>
<gene>
    <name evidence="2" type="ORF">MQC88_04460</name>
</gene>
<dbReference type="PANTHER" id="PTHR33169">
    <property type="entry name" value="PADR-FAMILY TRANSCRIPTIONAL REGULATOR"/>
    <property type="match status" value="1"/>
</dbReference>
<dbReference type="SUPFAM" id="SSF46785">
    <property type="entry name" value="Winged helix' DNA-binding domain"/>
    <property type="match status" value="1"/>
</dbReference>
<feature type="domain" description="Transcription regulator PadR N-terminal" evidence="1">
    <location>
        <begin position="38"/>
        <end position="112"/>
    </location>
</feature>
<dbReference type="InterPro" id="IPR005149">
    <property type="entry name" value="Tscrpt_reg_PadR_N"/>
</dbReference>
<evidence type="ECO:0000259" key="1">
    <source>
        <dbReference type="Pfam" id="PF03551"/>
    </source>
</evidence>
<dbReference type="PANTHER" id="PTHR33169:SF14">
    <property type="entry name" value="TRANSCRIPTIONAL REGULATOR RV3488"/>
    <property type="match status" value="1"/>
</dbReference>
<dbReference type="Gene3D" id="1.10.10.10">
    <property type="entry name" value="Winged helix-like DNA-binding domain superfamily/Winged helix DNA-binding domain"/>
    <property type="match status" value="1"/>
</dbReference>
<dbReference type="EMBL" id="JALGCL010000001">
    <property type="protein sequence ID" value="MCJ0825215.1"/>
    <property type="molecule type" value="Genomic_DNA"/>
</dbReference>
<organism evidence="2 3">
    <name type="scientific">Cognatiluteimonas sedimenti</name>
    <dbReference type="NCBI Taxonomy" id="2927791"/>
    <lineage>
        <taxon>Bacteria</taxon>
        <taxon>Pseudomonadati</taxon>
        <taxon>Pseudomonadota</taxon>
        <taxon>Gammaproteobacteria</taxon>
        <taxon>Lysobacterales</taxon>
        <taxon>Lysobacteraceae</taxon>
        <taxon>Cognatiluteimonas</taxon>
    </lineage>
</organism>
<name>A0ABT0A2P2_9GAMM</name>
<evidence type="ECO:0000313" key="2">
    <source>
        <dbReference type="EMBL" id="MCJ0825215.1"/>
    </source>
</evidence>
<dbReference type="InterPro" id="IPR052509">
    <property type="entry name" value="Metal_resp_DNA-bind_regulator"/>
</dbReference>
<accession>A0ABT0A2P2</accession>
<comment type="caution">
    <text evidence="2">The sequence shown here is derived from an EMBL/GenBank/DDBJ whole genome shotgun (WGS) entry which is preliminary data.</text>
</comment>
<evidence type="ECO:0000313" key="3">
    <source>
        <dbReference type="Proteomes" id="UP001165423"/>
    </source>
</evidence>
<dbReference type="Pfam" id="PF03551">
    <property type="entry name" value="PadR"/>
    <property type="match status" value="1"/>
</dbReference>
<protein>
    <submittedName>
        <fullName evidence="2">PadR family transcriptional regulator</fullName>
    </submittedName>
</protein>
<keyword evidence="3" id="KW-1185">Reference proteome</keyword>
<sequence length="134" mass="14369">MATSPPSPAAPPDDDLAVQQLRKFQKELSAGTVSLALLAVLAAASEPMYGYQIAKRLEQVGEGVLAGKQSALYPVLRNLQGAGLLDSFVEPSVAGPPRRYYRITDTGREVLRAWTDAWCATRDSVDSVLQGPRA</sequence>
<dbReference type="RefSeq" id="WP_243319403.1">
    <property type="nucleotide sequence ID" value="NZ_JALGCL010000001.1"/>
</dbReference>